<evidence type="ECO:0000313" key="12">
    <source>
        <dbReference type="Proteomes" id="UP001497522"/>
    </source>
</evidence>
<evidence type="ECO:0000256" key="3">
    <source>
        <dbReference type="ARBA" id="ARBA00008594"/>
    </source>
</evidence>
<keyword evidence="9" id="KW-0650">Protein phosphatase inhibitor</keyword>
<keyword evidence="12" id="KW-1185">Reference proteome</keyword>
<dbReference type="Pfam" id="PF00407">
    <property type="entry name" value="Bet_v_1"/>
    <property type="match status" value="1"/>
</dbReference>
<keyword evidence="6" id="KW-0938">Abscisic acid signaling pathway</keyword>
<comment type="similarity">
    <text evidence="4">Belongs to the BetVI family.</text>
</comment>
<evidence type="ECO:0000256" key="1">
    <source>
        <dbReference type="ARBA" id="ARBA00004123"/>
    </source>
</evidence>
<dbReference type="InterPro" id="IPR050279">
    <property type="entry name" value="Plant_def-hormone_signal"/>
</dbReference>
<evidence type="ECO:0000256" key="6">
    <source>
        <dbReference type="ARBA" id="ARBA00022682"/>
    </source>
</evidence>
<evidence type="ECO:0000256" key="9">
    <source>
        <dbReference type="ARBA" id="ARBA00023272"/>
    </source>
</evidence>
<evidence type="ECO:0000256" key="5">
    <source>
        <dbReference type="ARBA" id="ARBA00022490"/>
    </source>
</evidence>
<protein>
    <recommendedName>
        <fullName evidence="10">Bet v I/Major latex protein domain-containing protein</fullName>
    </recommendedName>
</protein>
<dbReference type="Pfam" id="PF10604">
    <property type="entry name" value="Polyketide_cyc2"/>
    <property type="match status" value="1"/>
</dbReference>
<dbReference type="PANTHER" id="PTHR31213">
    <property type="entry name" value="OS08G0374000 PROTEIN-RELATED"/>
    <property type="match status" value="1"/>
</dbReference>
<dbReference type="EMBL" id="OZ023715">
    <property type="protein sequence ID" value="CAK9864492.1"/>
    <property type="molecule type" value="Genomic_DNA"/>
</dbReference>
<sequence>MVHTVSHTEVLQCSADDIWDACKHADEILPRLMPDFFTKSVFLQGHGEPGSIRIVKLGPAAPHAAEVKERMDTFDDATKTLGYTVLEGDRRYSSFSAEMKFVPAGKTTEAIWTATYEPVGDMGPPEHIKQIVVLVFKTLECAVLSRKTLSHTETLDASPDAIWEACKHADELLPKAMPEFFTSSTFLQGHGEPGSIRVVKMGPAIPHAGEVTERMDLFDEASKTLGYTVLQGDSRYHYFSATMNFAPGAAAAGTTDATWTATYVPVGDMGPPEHIKQIAILVFKALAGVAKAGPTVAWALRKSLLLLERGLPCRRPTL</sequence>
<evidence type="ECO:0000256" key="8">
    <source>
        <dbReference type="ARBA" id="ARBA00023242"/>
    </source>
</evidence>
<name>A0ABP1APN2_9BRYO</name>
<accession>A0ABP1APN2</accession>
<feature type="domain" description="Bet v I/Major latex protein" evidence="10">
    <location>
        <begin position="1"/>
        <end position="146"/>
    </location>
</feature>
<dbReference type="CDD" id="cd07816">
    <property type="entry name" value="Bet_v1-like"/>
    <property type="match status" value="2"/>
</dbReference>
<proteinExistence type="inferred from homology"/>
<keyword evidence="8" id="KW-0539">Nucleus</keyword>
<gene>
    <name evidence="11" type="ORF">CSSPJE1EN2_LOCUS7487</name>
</gene>
<dbReference type="InterPro" id="IPR000916">
    <property type="entry name" value="Bet_v_I/MLP"/>
</dbReference>
<dbReference type="Proteomes" id="UP001497522">
    <property type="component" value="Chromosome 14"/>
</dbReference>
<dbReference type="InterPro" id="IPR019587">
    <property type="entry name" value="Polyketide_cyclase/dehydratase"/>
</dbReference>
<keyword evidence="5" id="KW-0963">Cytoplasm</keyword>
<dbReference type="SUPFAM" id="SSF55961">
    <property type="entry name" value="Bet v1-like"/>
    <property type="match status" value="2"/>
</dbReference>
<evidence type="ECO:0000259" key="10">
    <source>
        <dbReference type="SMART" id="SM01037"/>
    </source>
</evidence>
<dbReference type="PANTHER" id="PTHR31213:SF24">
    <property type="entry name" value="OS08G0374000 PROTEIN"/>
    <property type="match status" value="1"/>
</dbReference>
<evidence type="ECO:0000256" key="4">
    <source>
        <dbReference type="ARBA" id="ARBA00009744"/>
    </source>
</evidence>
<dbReference type="InterPro" id="IPR023393">
    <property type="entry name" value="START-like_dom_sf"/>
</dbReference>
<organism evidence="11 12">
    <name type="scientific">Sphagnum jensenii</name>
    <dbReference type="NCBI Taxonomy" id="128206"/>
    <lineage>
        <taxon>Eukaryota</taxon>
        <taxon>Viridiplantae</taxon>
        <taxon>Streptophyta</taxon>
        <taxon>Embryophyta</taxon>
        <taxon>Bryophyta</taxon>
        <taxon>Sphagnophytina</taxon>
        <taxon>Sphagnopsida</taxon>
        <taxon>Sphagnales</taxon>
        <taxon>Sphagnaceae</taxon>
        <taxon>Sphagnum</taxon>
    </lineage>
</organism>
<keyword evidence="7" id="KW-0675">Receptor</keyword>
<comment type="similarity">
    <text evidence="3">Belongs to the PYR/PYL/RCAR abscisic acid intracellular receptor family.</text>
</comment>
<comment type="subcellular location">
    <subcellularLocation>
        <location evidence="2">Cytoplasm</location>
    </subcellularLocation>
    <subcellularLocation>
        <location evidence="1">Nucleus</location>
    </subcellularLocation>
</comment>
<evidence type="ECO:0000256" key="2">
    <source>
        <dbReference type="ARBA" id="ARBA00004496"/>
    </source>
</evidence>
<evidence type="ECO:0000256" key="7">
    <source>
        <dbReference type="ARBA" id="ARBA00023170"/>
    </source>
</evidence>
<dbReference type="Gene3D" id="3.30.530.20">
    <property type="match status" value="2"/>
</dbReference>
<evidence type="ECO:0000313" key="11">
    <source>
        <dbReference type="EMBL" id="CAK9864492.1"/>
    </source>
</evidence>
<reference evidence="11" key="1">
    <citation type="submission" date="2024-03" db="EMBL/GenBank/DDBJ databases">
        <authorList>
            <consortium name="ELIXIR-Norway"/>
            <consortium name="Elixir Norway"/>
        </authorList>
    </citation>
    <scope>NUCLEOTIDE SEQUENCE</scope>
</reference>
<dbReference type="SMART" id="SM01037">
    <property type="entry name" value="Bet_v_1"/>
    <property type="match status" value="1"/>
</dbReference>